<dbReference type="SMART" id="SM00155">
    <property type="entry name" value="PLDc"/>
    <property type="match status" value="2"/>
</dbReference>
<dbReference type="NCBIfam" id="TIGR04265">
    <property type="entry name" value="bac_cardiolipin"/>
    <property type="match status" value="1"/>
</dbReference>
<dbReference type="GO" id="GO:0008808">
    <property type="term" value="F:cardiolipin synthase activity"/>
    <property type="evidence" value="ECO:0007669"/>
    <property type="project" value="UniProtKB-UniRule"/>
</dbReference>
<keyword evidence="6" id="KW-0964">Secreted</keyword>
<name>D5QG16_NOVHA</name>
<proteinExistence type="predicted"/>
<evidence type="ECO:0000259" key="17">
    <source>
        <dbReference type="PROSITE" id="PS50035"/>
    </source>
</evidence>
<keyword evidence="7" id="KW-0808">Transferase</keyword>
<keyword evidence="8 16" id="KW-0812">Transmembrane</keyword>
<dbReference type="InterPro" id="IPR025202">
    <property type="entry name" value="PLD-like_dom"/>
</dbReference>
<dbReference type="CDD" id="cd09163">
    <property type="entry name" value="PLDc_CLS_unchar2_2"/>
    <property type="match status" value="1"/>
</dbReference>
<evidence type="ECO:0000256" key="3">
    <source>
        <dbReference type="ARBA" id="ARBA00004651"/>
    </source>
</evidence>
<accession>D5QG16</accession>
<dbReference type="InterPro" id="IPR022924">
    <property type="entry name" value="Cardiolipin_synthase"/>
</dbReference>
<dbReference type="GO" id="GO:0005886">
    <property type="term" value="C:plasma membrane"/>
    <property type="evidence" value="ECO:0007669"/>
    <property type="project" value="UniProtKB-SubCell"/>
</dbReference>
<feature type="domain" description="PLD phosphodiesterase" evidence="17">
    <location>
        <begin position="399"/>
        <end position="426"/>
    </location>
</feature>
<dbReference type="InterPro" id="IPR001736">
    <property type="entry name" value="PLipase_D/transphosphatidylase"/>
</dbReference>
<sequence length="484" mass="54851">MLSWRVRNNDGIMIYTYVTFLVPIVLALRLCIMAIVIVHVLLTKRDVGASIGWIGVTVLMPLTGGILYLMFGINRVRRRAKRLVGLHPWYSRTMTSRWRRGEEGRFAPLADMVTKLTQRPLLAGNLVIPLHDGDSAYPQMLAAIEGARSTVLLCSYIFRPDEIGQKFCDALIAAHRRGAQVRVLVDGVGSGYFHCAIADRLHRAGVPVGRFMHSLLPWRMPFINMRDHKKILVVDGRTGFMGGLNIGEENLTARHPAHPVSDTHFRISGPVIHQLSEAFARDWTFTTGEALVADLFFPEQQAHGDSLTRIVTAGPDSDLEKIEYTMLQAISIARHSVRLMTPYFLPDERFLTELALAALRGIEVDIIVPRHSNHVVIDWARAANLPRFLDSGCRVWQARPPFNHSKLLVVDRHWSFVGSSNIDVRSLRLNFEINLEVYDDALATTIDDFIIRHRHERLTHHDLDRRSLPTKLRDASARLLLPYL</sequence>
<evidence type="ECO:0000313" key="18">
    <source>
        <dbReference type="EMBL" id="EFG84072.1"/>
    </source>
</evidence>
<dbReference type="AlphaFoldDB" id="D5QG16"/>
<comment type="function">
    <text evidence="1">Could be a virulence factor.</text>
</comment>
<evidence type="ECO:0000256" key="4">
    <source>
        <dbReference type="ARBA" id="ARBA00022475"/>
    </source>
</evidence>
<dbReference type="PROSITE" id="PS50035">
    <property type="entry name" value="PLD"/>
    <property type="match status" value="2"/>
</dbReference>
<dbReference type="InterPro" id="IPR027379">
    <property type="entry name" value="CLS_N"/>
</dbReference>
<feature type="domain" description="PLD phosphodiesterase" evidence="17">
    <location>
        <begin position="223"/>
        <end position="250"/>
    </location>
</feature>
<evidence type="ECO:0000256" key="2">
    <source>
        <dbReference type="ARBA" id="ARBA00004613"/>
    </source>
</evidence>
<evidence type="ECO:0000313" key="19">
    <source>
        <dbReference type="Proteomes" id="UP000006468"/>
    </source>
</evidence>
<dbReference type="PANTHER" id="PTHR21248">
    <property type="entry name" value="CARDIOLIPIN SYNTHASE"/>
    <property type="match status" value="1"/>
</dbReference>
<keyword evidence="5" id="KW-0444">Lipid biosynthesis</keyword>
<dbReference type="PANTHER" id="PTHR21248:SF22">
    <property type="entry name" value="PHOSPHOLIPASE D"/>
    <property type="match status" value="1"/>
</dbReference>
<evidence type="ECO:0000256" key="5">
    <source>
        <dbReference type="ARBA" id="ARBA00022516"/>
    </source>
</evidence>
<dbReference type="GO" id="GO:0005576">
    <property type="term" value="C:extracellular region"/>
    <property type="evidence" value="ECO:0007669"/>
    <property type="project" value="UniProtKB-SubCell"/>
</dbReference>
<protein>
    <recommendedName>
        <fullName evidence="15">Cardiolipin synthase</fullName>
        <ecNumber evidence="15">2.7.8.-</ecNumber>
    </recommendedName>
</protein>
<evidence type="ECO:0000256" key="11">
    <source>
        <dbReference type="ARBA" id="ARBA00023098"/>
    </source>
</evidence>
<comment type="caution">
    <text evidence="18">The sequence shown here is derived from an EMBL/GenBank/DDBJ whole genome shotgun (WGS) entry which is preliminary data.</text>
</comment>
<keyword evidence="14" id="KW-1208">Phospholipid metabolism</keyword>
<dbReference type="SUPFAM" id="SSF56024">
    <property type="entry name" value="Phospholipase D/nuclease"/>
    <property type="match status" value="2"/>
</dbReference>
<evidence type="ECO:0000256" key="6">
    <source>
        <dbReference type="ARBA" id="ARBA00022525"/>
    </source>
</evidence>
<feature type="transmembrane region" description="Helical" evidence="16">
    <location>
        <begin position="50"/>
        <end position="73"/>
    </location>
</feature>
<organism evidence="18 19">
    <name type="scientific">Novacetimonas hansenii ATCC 23769</name>
    <dbReference type="NCBI Taxonomy" id="714995"/>
    <lineage>
        <taxon>Bacteria</taxon>
        <taxon>Pseudomonadati</taxon>
        <taxon>Pseudomonadota</taxon>
        <taxon>Alphaproteobacteria</taxon>
        <taxon>Acetobacterales</taxon>
        <taxon>Acetobacteraceae</taxon>
        <taxon>Novacetimonas</taxon>
    </lineage>
</organism>
<dbReference type="EMBL" id="ADTV01000039">
    <property type="protein sequence ID" value="EFG84072.1"/>
    <property type="molecule type" value="Genomic_DNA"/>
</dbReference>
<dbReference type="CDD" id="cd09157">
    <property type="entry name" value="PLDc_CLS_unchar2_1"/>
    <property type="match status" value="1"/>
</dbReference>
<dbReference type="HOGENOM" id="CLU_038053_1_0_5"/>
<gene>
    <name evidence="18" type="ORF">GXY_10429</name>
</gene>
<keyword evidence="4" id="KW-1003">Cell membrane</keyword>
<evidence type="ECO:0000256" key="9">
    <source>
        <dbReference type="ARBA" id="ARBA00022737"/>
    </source>
</evidence>
<dbReference type="Proteomes" id="UP000006468">
    <property type="component" value="Chromosome"/>
</dbReference>
<dbReference type="Pfam" id="PF13396">
    <property type="entry name" value="PLDc_N"/>
    <property type="match status" value="1"/>
</dbReference>
<evidence type="ECO:0000256" key="16">
    <source>
        <dbReference type="SAM" id="Phobius"/>
    </source>
</evidence>
<dbReference type="GO" id="GO:0032049">
    <property type="term" value="P:cardiolipin biosynthetic process"/>
    <property type="evidence" value="ECO:0007669"/>
    <property type="project" value="UniProtKB-UniRule"/>
</dbReference>
<dbReference type="EC" id="2.7.8.-" evidence="15"/>
<evidence type="ECO:0000256" key="8">
    <source>
        <dbReference type="ARBA" id="ARBA00022692"/>
    </source>
</evidence>
<evidence type="ECO:0000256" key="14">
    <source>
        <dbReference type="ARBA" id="ARBA00023264"/>
    </source>
</evidence>
<keyword evidence="12 16" id="KW-0472">Membrane</keyword>
<dbReference type="Gene3D" id="3.30.870.10">
    <property type="entry name" value="Endonuclease Chain A"/>
    <property type="match status" value="2"/>
</dbReference>
<evidence type="ECO:0000256" key="13">
    <source>
        <dbReference type="ARBA" id="ARBA00023209"/>
    </source>
</evidence>
<evidence type="ECO:0000256" key="12">
    <source>
        <dbReference type="ARBA" id="ARBA00023136"/>
    </source>
</evidence>
<evidence type="ECO:0000256" key="1">
    <source>
        <dbReference type="ARBA" id="ARBA00003145"/>
    </source>
</evidence>
<reference evidence="18 19" key="1">
    <citation type="journal article" date="2010" name="J. Bacteriol.">
        <title>Genome sequence of a cellulose-producing bacterium, Gluconacetobacter hansenii ATCC 23769.</title>
        <authorList>
            <person name="Iyer P.R."/>
            <person name="Geib S.M."/>
            <person name="Catchmark J."/>
            <person name="Kao T.H."/>
            <person name="Tien M."/>
        </authorList>
    </citation>
    <scope>NUCLEOTIDE SEQUENCE [LARGE SCALE GENOMIC DNA]</scope>
    <source>
        <strain evidence="18 19">ATCC 23769</strain>
    </source>
</reference>
<evidence type="ECO:0000256" key="15">
    <source>
        <dbReference type="NCBIfam" id="TIGR04265"/>
    </source>
</evidence>
<keyword evidence="9" id="KW-0677">Repeat</keyword>
<dbReference type="Pfam" id="PF13091">
    <property type="entry name" value="PLDc_2"/>
    <property type="match status" value="2"/>
</dbReference>
<keyword evidence="11" id="KW-0443">Lipid metabolism</keyword>
<comment type="subcellular location">
    <subcellularLocation>
        <location evidence="3">Cell membrane</location>
        <topology evidence="3">Multi-pass membrane protein</topology>
    </subcellularLocation>
    <subcellularLocation>
        <location evidence="2">Secreted</location>
    </subcellularLocation>
</comment>
<keyword evidence="10 16" id="KW-1133">Transmembrane helix</keyword>
<evidence type="ECO:0000256" key="10">
    <source>
        <dbReference type="ARBA" id="ARBA00022989"/>
    </source>
</evidence>
<keyword evidence="13" id="KW-0594">Phospholipid biosynthesis</keyword>
<feature type="transmembrane region" description="Helical" evidence="16">
    <location>
        <begin position="12"/>
        <end position="38"/>
    </location>
</feature>
<evidence type="ECO:0000256" key="7">
    <source>
        <dbReference type="ARBA" id="ARBA00022679"/>
    </source>
</evidence>